<name>A0A3G5A4C0_9VIRU</name>
<dbReference type="EMBL" id="MK072329">
    <property type="protein sequence ID" value="AYV81962.1"/>
    <property type="molecule type" value="Genomic_DNA"/>
</dbReference>
<sequence length="238" mass="25668">MIAVPFVERLTDFKGYVEFKATAPVVAPVPPPASAPVPPPVRAPAPAPMPTKISIGRIGTIDEAIKANYKDVAMLGLAPSDLIKQSFGLTKLFVSLDCLFIPTVKYEAYRKTLPLGFDPVPRGGEVKVFGLSFTLTEPDSLTALQALRSKGVDVVFLDKVHINQQATKILLDFFGYKNPTVWSYGDLTKGAYVKSRITSLGGGCVFVLDTSSSHLDTFVSPAAFSPNRVVLMQYTSSP</sequence>
<accession>A0A3G5A4C0</accession>
<evidence type="ECO:0000313" key="1">
    <source>
        <dbReference type="EMBL" id="AYV81962.1"/>
    </source>
</evidence>
<protein>
    <submittedName>
        <fullName evidence="1">Uncharacterized protein</fullName>
    </submittedName>
</protein>
<organism evidence="1">
    <name type="scientific">Harvfovirus sp</name>
    <dbReference type="NCBI Taxonomy" id="2487768"/>
    <lineage>
        <taxon>Viruses</taxon>
        <taxon>Varidnaviria</taxon>
        <taxon>Bamfordvirae</taxon>
        <taxon>Nucleocytoviricota</taxon>
        <taxon>Megaviricetes</taxon>
        <taxon>Imitervirales</taxon>
        <taxon>Mimiviridae</taxon>
        <taxon>Klosneuvirinae</taxon>
    </lineage>
</organism>
<proteinExistence type="predicted"/>
<gene>
    <name evidence="1" type="ORF">Harvfovirus87_3</name>
</gene>
<reference evidence="1" key="1">
    <citation type="submission" date="2018-10" db="EMBL/GenBank/DDBJ databases">
        <title>Hidden diversity of soil giant viruses.</title>
        <authorList>
            <person name="Schulz F."/>
            <person name="Alteio L."/>
            <person name="Goudeau D."/>
            <person name="Ryan E.M."/>
            <person name="Malmstrom R.R."/>
            <person name="Blanchard J."/>
            <person name="Woyke T."/>
        </authorList>
    </citation>
    <scope>NUCLEOTIDE SEQUENCE</scope>
    <source>
        <strain evidence="1">HAV1</strain>
    </source>
</reference>